<feature type="binding site" evidence="5">
    <location>
        <position position="57"/>
    </location>
    <ligand>
        <name>ATP</name>
        <dbReference type="ChEBI" id="CHEBI:30616"/>
    </ligand>
</feature>
<evidence type="ECO:0000259" key="7">
    <source>
        <dbReference type="PROSITE" id="PS50011"/>
    </source>
</evidence>
<dbReference type="CDD" id="cd14014">
    <property type="entry name" value="STKc_PknB_like"/>
    <property type="match status" value="1"/>
</dbReference>
<accession>A0A4R2QY51</accession>
<evidence type="ECO:0000256" key="1">
    <source>
        <dbReference type="ARBA" id="ARBA00022679"/>
    </source>
</evidence>
<dbReference type="InterPro" id="IPR000719">
    <property type="entry name" value="Prot_kinase_dom"/>
</dbReference>
<evidence type="ECO:0000256" key="2">
    <source>
        <dbReference type="ARBA" id="ARBA00022741"/>
    </source>
</evidence>
<feature type="compositionally biased region" description="Pro residues" evidence="6">
    <location>
        <begin position="322"/>
        <end position="340"/>
    </location>
</feature>
<evidence type="ECO:0000313" key="8">
    <source>
        <dbReference type="EMBL" id="TCP55130.1"/>
    </source>
</evidence>
<evidence type="ECO:0000256" key="5">
    <source>
        <dbReference type="PROSITE-ProRule" id="PRU10141"/>
    </source>
</evidence>
<organism evidence="8 9">
    <name type="scientific">Tamaricihabitans halophyticus</name>
    <dbReference type="NCBI Taxonomy" id="1262583"/>
    <lineage>
        <taxon>Bacteria</taxon>
        <taxon>Bacillati</taxon>
        <taxon>Actinomycetota</taxon>
        <taxon>Actinomycetes</taxon>
        <taxon>Pseudonocardiales</taxon>
        <taxon>Pseudonocardiaceae</taxon>
        <taxon>Tamaricihabitans</taxon>
    </lineage>
</organism>
<keyword evidence="8" id="KW-0723">Serine/threonine-protein kinase</keyword>
<dbReference type="GO" id="GO:0005524">
    <property type="term" value="F:ATP binding"/>
    <property type="evidence" value="ECO:0007669"/>
    <property type="project" value="UniProtKB-UniRule"/>
</dbReference>
<feature type="region of interest" description="Disordered" evidence="6">
    <location>
        <begin position="315"/>
        <end position="340"/>
    </location>
</feature>
<sequence>MMSIPSSGKHTARGDTGQMAENWRLGGYTEVRELGAGASGRVVHAVHDASGTAVAIKYVSPQLLANQAFRDRFRGEARLLAGLTEAHIVRFYEYVEGSAGAAIVMELVDGVSLRELLNSHGAMPPEAALLLLKGSLLGLTAAHAAGAVHRDYKPPNVLVCADGSSKLADFGIAVSTGAVVAAEGSPAYLAPEQWAGAPASPSGDVYSATAVFFECLTGHRPFPQQELSALAAAHRDAPIPLAEVPESLRELVADGLAKDPALRHPSAAAFLGDLELAASAGYGEGWEARGRKRLVALTALLAGLFPLAHAPGALAPGTPEAAGPPAPEPPAPPVSTPPAPPAALGPLAKLPTSVLVGAGAVVTAGAIVGAVVIVGPGSSDELPPRAESELPETPPQRPDDVDDVIVDQVSEATTASFTYDYEACCANVYTGNGRISYGDTGSTAEIVDYYNTERGPDDPDTPRRNGFVFPDMTYMDAGNGWRDFPTGQLDTPAEERAGWADDQLDAAALVEVRNAAGIERVRELLADATLNTARQNADSIIYRGEIPADESKSNPEVQYFDLGTEFTLTLNKDYLPISLAEREKYSLGDGQEYANATTIEYTDWGKGEPISRPR</sequence>
<dbReference type="PROSITE" id="PS50011">
    <property type="entry name" value="PROTEIN_KINASE_DOM"/>
    <property type="match status" value="1"/>
</dbReference>
<keyword evidence="1" id="KW-0808">Transferase</keyword>
<dbReference type="InterPro" id="IPR017441">
    <property type="entry name" value="Protein_kinase_ATP_BS"/>
</dbReference>
<keyword evidence="4 5" id="KW-0067">ATP-binding</keyword>
<dbReference type="Proteomes" id="UP000294911">
    <property type="component" value="Unassembled WGS sequence"/>
</dbReference>
<dbReference type="PANTHER" id="PTHR43289">
    <property type="entry name" value="MITOGEN-ACTIVATED PROTEIN KINASE KINASE KINASE 20-RELATED"/>
    <property type="match status" value="1"/>
</dbReference>
<evidence type="ECO:0000313" key="9">
    <source>
        <dbReference type="Proteomes" id="UP000294911"/>
    </source>
</evidence>
<name>A0A4R2QY51_9PSEU</name>
<dbReference type="PROSITE" id="PS00107">
    <property type="entry name" value="PROTEIN_KINASE_ATP"/>
    <property type="match status" value="1"/>
</dbReference>
<dbReference type="SUPFAM" id="SSF56112">
    <property type="entry name" value="Protein kinase-like (PK-like)"/>
    <property type="match status" value="1"/>
</dbReference>
<dbReference type="AlphaFoldDB" id="A0A4R2QY51"/>
<feature type="domain" description="Protein kinase" evidence="7">
    <location>
        <begin position="28"/>
        <end position="276"/>
    </location>
</feature>
<dbReference type="GO" id="GO:0004674">
    <property type="term" value="F:protein serine/threonine kinase activity"/>
    <property type="evidence" value="ECO:0007669"/>
    <property type="project" value="UniProtKB-KW"/>
</dbReference>
<feature type="region of interest" description="Disordered" evidence="6">
    <location>
        <begin position="378"/>
        <end position="400"/>
    </location>
</feature>
<reference evidence="8 9" key="1">
    <citation type="submission" date="2019-03" db="EMBL/GenBank/DDBJ databases">
        <title>Genomic Encyclopedia of Type Strains, Phase IV (KMG-IV): sequencing the most valuable type-strain genomes for metagenomic binning, comparative biology and taxonomic classification.</title>
        <authorList>
            <person name="Goeker M."/>
        </authorList>
    </citation>
    <scope>NUCLEOTIDE SEQUENCE [LARGE SCALE GENOMIC DNA]</scope>
    <source>
        <strain evidence="8 9">DSM 45765</strain>
    </source>
</reference>
<dbReference type="InterPro" id="IPR011009">
    <property type="entry name" value="Kinase-like_dom_sf"/>
</dbReference>
<dbReference type="PANTHER" id="PTHR43289:SF34">
    <property type="entry name" value="SERINE_THREONINE-PROTEIN KINASE YBDM-RELATED"/>
    <property type="match status" value="1"/>
</dbReference>
<keyword evidence="9" id="KW-1185">Reference proteome</keyword>
<dbReference type="EMBL" id="SLXQ01000002">
    <property type="protein sequence ID" value="TCP55130.1"/>
    <property type="molecule type" value="Genomic_DNA"/>
</dbReference>
<dbReference type="Gene3D" id="1.10.510.10">
    <property type="entry name" value="Transferase(Phosphotransferase) domain 1"/>
    <property type="match status" value="1"/>
</dbReference>
<evidence type="ECO:0000256" key="3">
    <source>
        <dbReference type="ARBA" id="ARBA00022777"/>
    </source>
</evidence>
<protein>
    <submittedName>
        <fullName evidence="8">Serine/threonine protein kinase</fullName>
    </submittedName>
</protein>
<comment type="caution">
    <text evidence="8">The sequence shown here is derived from an EMBL/GenBank/DDBJ whole genome shotgun (WGS) entry which is preliminary data.</text>
</comment>
<proteinExistence type="predicted"/>
<keyword evidence="3 8" id="KW-0418">Kinase</keyword>
<evidence type="ECO:0000256" key="6">
    <source>
        <dbReference type="SAM" id="MobiDB-lite"/>
    </source>
</evidence>
<dbReference type="Pfam" id="PF00069">
    <property type="entry name" value="Pkinase"/>
    <property type="match status" value="1"/>
</dbReference>
<keyword evidence="2 5" id="KW-0547">Nucleotide-binding</keyword>
<gene>
    <name evidence="8" type="ORF">EV191_102342</name>
</gene>
<dbReference type="Gene3D" id="3.30.200.20">
    <property type="entry name" value="Phosphorylase Kinase, domain 1"/>
    <property type="match status" value="1"/>
</dbReference>
<evidence type="ECO:0000256" key="4">
    <source>
        <dbReference type="ARBA" id="ARBA00022840"/>
    </source>
</evidence>